<name>A0A645BE89_9ZZZZ</name>
<dbReference type="AlphaFoldDB" id="A0A645BE89"/>
<organism evidence="1">
    <name type="scientific">bioreactor metagenome</name>
    <dbReference type="NCBI Taxonomy" id="1076179"/>
    <lineage>
        <taxon>unclassified sequences</taxon>
        <taxon>metagenomes</taxon>
        <taxon>ecological metagenomes</taxon>
    </lineage>
</organism>
<comment type="caution">
    <text evidence="1">The sequence shown here is derived from an EMBL/GenBank/DDBJ whole genome shotgun (WGS) entry which is preliminary data.</text>
</comment>
<dbReference type="EMBL" id="VSSQ01019151">
    <property type="protein sequence ID" value="MPM62971.1"/>
    <property type="molecule type" value="Genomic_DNA"/>
</dbReference>
<proteinExistence type="predicted"/>
<evidence type="ECO:0000313" key="1">
    <source>
        <dbReference type="EMBL" id="MPM62971.1"/>
    </source>
</evidence>
<protein>
    <submittedName>
        <fullName evidence="1">Uncharacterized protein</fullName>
    </submittedName>
</protein>
<gene>
    <name evidence="1" type="ORF">SDC9_109849</name>
</gene>
<sequence length="64" mass="7285">MEVCKDDKSEVYSRQIGTYVIFCDTEMCKTHIIYTKQCKVSIGAHKYMIVPIILKVNSNVPISA</sequence>
<reference evidence="1" key="1">
    <citation type="submission" date="2019-08" db="EMBL/GenBank/DDBJ databases">
        <authorList>
            <person name="Kucharzyk K."/>
            <person name="Murdoch R.W."/>
            <person name="Higgins S."/>
            <person name="Loffler F."/>
        </authorList>
    </citation>
    <scope>NUCLEOTIDE SEQUENCE</scope>
</reference>
<accession>A0A645BE89</accession>